<evidence type="ECO:0000256" key="1">
    <source>
        <dbReference type="SAM" id="MobiDB-lite"/>
    </source>
</evidence>
<feature type="region of interest" description="Disordered" evidence="1">
    <location>
        <begin position="179"/>
        <end position="202"/>
    </location>
</feature>
<evidence type="ECO:0000313" key="4">
    <source>
        <dbReference type="Proteomes" id="UP000245168"/>
    </source>
</evidence>
<dbReference type="OrthoDB" id="7928976at2"/>
<gene>
    <name evidence="3" type="ORF">DDZ18_06490</name>
</gene>
<reference evidence="4" key="1">
    <citation type="submission" date="2018-05" db="EMBL/GenBank/DDBJ databases">
        <authorList>
            <person name="Liu B.-T."/>
        </authorList>
    </citation>
    <scope>NUCLEOTIDE SEQUENCE [LARGE SCALE GENOMIC DNA]</scope>
    <source>
        <strain evidence="4">WD6-1</strain>
    </source>
</reference>
<sequence length="385" mass="42241">MDRPLVQAFRDTLAALGAALAFAGAALAADPFTVVGVEVDAEADTATQAQRLALAQGQALGAQRLIERLTLPEDRLAAAMPTIDPDRAAELLAGLQISDEQRSATRYLASLTLEFDDGAVREHLEGYGVPYVEAQSRPVLVLPVLDRDGETTLWEGPWYETWLTGGYDHALTPFVGLGSQTQPVEDPETDYRPRNRASEEPAPLGRDVLFTEDALRLDEYALREIAELYDVEAVAVIVARASGGEDEDAEPRVRAGGTLLDFSGETTRRESLPDVIGRGFDAAAAQIVYERQESWKRINIVRETERRMLEVTFIFDGLRQWRNLQRAVAGASLVDEARLDALSRGGAVMTLTHRGASEQLRTELAQRGARLEEDADLGWTVRASR</sequence>
<keyword evidence="2" id="KW-0732">Signal</keyword>
<proteinExistence type="predicted"/>
<protein>
    <recommendedName>
        <fullName evidence="5">DUF2066 domain-containing protein</fullName>
    </recommendedName>
</protein>
<keyword evidence="4" id="KW-1185">Reference proteome</keyword>
<accession>A0A2U2BTJ9</accession>
<feature type="compositionally biased region" description="Basic and acidic residues" evidence="1">
    <location>
        <begin position="189"/>
        <end position="199"/>
    </location>
</feature>
<feature type="chain" id="PRO_5015662411" description="DUF2066 domain-containing protein" evidence="2">
    <location>
        <begin position="29"/>
        <end position="385"/>
    </location>
</feature>
<dbReference type="RefSeq" id="WP_109252560.1">
    <property type="nucleotide sequence ID" value="NZ_QEXV01000003.1"/>
</dbReference>
<dbReference type="AlphaFoldDB" id="A0A2U2BTJ9"/>
<dbReference type="EMBL" id="QEXV01000003">
    <property type="protein sequence ID" value="PWE17329.1"/>
    <property type="molecule type" value="Genomic_DNA"/>
</dbReference>
<evidence type="ECO:0000256" key="2">
    <source>
        <dbReference type="SAM" id="SignalP"/>
    </source>
</evidence>
<comment type="caution">
    <text evidence="3">The sequence shown here is derived from an EMBL/GenBank/DDBJ whole genome shotgun (WGS) entry which is preliminary data.</text>
</comment>
<feature type="signal peptide" evidence="2">
    <location>
        <begin position="1"/>
        <end position="28"/>
    </location>
</feature>
<organism evidence="3 4">
    <name type="scientific">Marinicauda salina</name>
    <dbReference type="NCBI Taxonomy" id="2135793"/>
    <lineage>
        <taxon>Bacteria</taxon>
        <taxon>Pseudomonadati</taxon>
        <taxon>Pseudomonadota</taxon>
        <taxon>Alphaproteobacteria</taxon>
        <taxon>Maricaulales</taxon>
        <taxon>Maricaulaceae</taxon>
        <taxon>Marinicauda</taxon>
    </lineage>
</organism>
<name>A0A2U2BTJ9_9PROT</name>
<evidence type="ECO:0008006" key="5">
    <source>
        <dbReference type="Google" id="ProtNLM"/>
    </source>
</evidence>
<evidence type="ECO:0000313" key="3">
    <source>
        <dbReference type="EMBL" id="PWE17329.1"/>
    </source>
</evidence>
<dbReference type="Proteomes" id="UP000245168">
    <property type="component" value="Unassembled WGS sequence"/>
</dbReference>